<reference evidence="1" key="1">
    <citation type="submission" date="2016-12" db="EMBL/GenBank/DDBJ databases">
        <title>The genomes of Aspergillus section Nigri reveals drivers in fungal speciation.</title>
        <authorList>
            <consortium name="DOE Joint Genome Institute"/>
            <person name="Vesth T.C."/>
            <person name="Nybo J."/>
            <person name="Theobald S."/>
            <person name="Brandl J."/>
            <person name="Frisvad J.C."/>
            <person name="Nielsen K.F."/>
            <person name="Lyhne E.K."/>
            <person name="Kogle M.E."/>
            <person name="Kuo A."/>
            <person name="Riley R."/>
            <person name="Clum A."/>
            <person name="Nolan M."/>
            <person name="Lipzen A."/>
            <person name="Salamov A."/>
            <person name="Henrissat B."/>
            <person name="Wiebenga A."/>
            <person name="De Vries R.P."/>
            <person name="Grigoriev I.V."/>
            <person name="Mortensen U.H."/>
            <person name="Andersen M.R."/>
            <person name="Baker S.E."/>
        </authorList>
    </citation>
    <scope>NUCLEOTIDE SEQUENCE [LARGE SCALE GENOMIC DNA]</scope>
    <source>
        <strain evidence="1">CBS 113365</strain>
    </source>
</reference>
<gene>
    <name evidence="1" type="ORF">BO88DRAFT_344863</name>
</gene>
<dbReference type="Proteomes" id="UP000248405">
    <property type="component" value="Unassembled WGS sequence"/>
</dbReference>
<feature type="non-terminal residue" evidence="1">
    <location>
        <position position="1"/>
    </location>
</feature>
<name>A0A319B5M9_ASPVC</name>
<evidence type="ECO:0000313" key="1">
    <source>
        <dbReference type="EMBL" id="PYH67114.1"/>
    </source>
</evidence>
<organism evidence="1 2">
    <name type="scientific">Aspergillus vadensis (strain CBS 113365 / IMI 142717 / IBT 24658)</name>
    <dbReference type="NCBI Taxonomy" id="1448311"/>
    <lineage>
        <taxon>Eukaryota</taxon>
        <taxon>Fungi</taxon>
        <taxon>Dikarya</taxon>
        <taxon>Ascomycota</taxon>
        <taxon>Pezizomycotina</taxon>
        <taxon>Eurotiomycetes</taxon>
        <taxon>Eurotiomycetidae</taxon>
        <taxon>Eurotiales</taxon>
        <taxon>Aspergillaceae</taxon>
        <taxon>Aspergillus</taxon>
        <taxon>Aspergillus subgen. Circumdati</taxon>
    </lineage>
</organism>
<dbReference type="GeneID" id="37207853"/>
<dbReference type="AlphaFoldDB" id="A0A319B5M9"/>
<proteinExistence type="predicted"/>
<accession>A0A319B5M9</accession>
<evidence type="ECO:0000313" key="2">
    <source>
        <dbReference type="Proteomes" id="UP000248405"/>
    </source>
</evidence>
<dbReference type="OrthoDB" id="5279008at2759"/>
<sequence length="90" mass="10431">LKVLSKGICLKNLCILEINIVSNIEDYLARLLLAHKMTLRDIYLELIKLPTLESWKLLLKTIRDELCLDCLEITDCEASDRIIIFSNKQL</sequence>
<protein>
    <submittedName>
        <fullName evidence="1">Uncharacterized protein</fullName>
    </submittedName>
</protein>
<dbReference type="EMBL" id="KZ821631">
    <property type="protein sequence ID" value="PYH67114.1"/>
    <property type="molecule type" value="Genomic_DNA"/>
</dbReference>
<dbReference type="RefSeq" id="XP_025560908.1">
    <property type="nucleotide sequence ID" value="XM_025703261.1"/>
</dbReference>
<keyword evidence="2" id="KW-1185">Reference proteome</keyword>